<evidence type="ECO:0008006" key="3">
    <source>
        <dbReference type="Google" id="ProtNLM"/>
    </source>
</evidence>
<organism evidence="1 2">
    <name type="scientific">Haloplanus rallus</name>
    <dbReference type="NCBI Taxonomy" id="1816183"/>
    <lineage>
        <taxon>Archaea</taxon>
        <taxon>Methanobacteriati</taxon>
        <taxon>Methanobacteriota</taxon>
        <taxon>Stenosarchaea group</taxon>
        <taxon>Halobacteria</taxon>
        <taxon>Halobacteriales</taxon>
        <taxon>Haloferacaceae</taxon>
        <taxon>Haloplanus</taxon>
    </lineage>
</organism>
<dbReference type="InterPro" id="IPR055959">
    <property type="entry name" value="DUF7537"/>
</dbReference>
<keyword evidence="2" id="KW-1185">Reference proteome</keyword>
<dbReference type="AlphaFoldDB" id="A0A6B9FB94"/>
<dbReference type="Proteomes" id="UP000428325">
    <property type="component" value="Chromosome"/>
</dbReference>
<name>A0A6B9FB94_9EURY</name>
<protein>
    <recommendedName>
        <fullName evidence="3">Outer membrane lipoprotein carrier protein LolA</fullName>
    </recommendedName>
</protein>
<gene>
    <name evidence="1" type="ORF">EI982_13150</name>
</gene>
<evidence type="ECO:0000313" key="1">
    <source>
        <dbReference type="EMBL" id="QGX95671.1"/>
    </source>
</evidence>
<sequence>MRGPAVPFVCLLVVAAGCVAPTGQSGPSPGLSTDDVTDTNALIRAHTDALDDQPFTVRSTTTMRPRSGNYTAVSNRTWRVAPGDPIRGTVVSRRDAVGDPPERVAAGPDSVAAWRDGATTYRRVRRNGTSTYDRVPLFDSPVKLNAALQRTRLYRLSTRRNATVEPVLRDGRRRYRVTAALNDTAVASNGSLTLLIDADGVVRRLESERTVRYRDGKRDLSTTVRITGVGTTTVEHPDWYGAATESARNGTAG</sequence>
<dbReference type="OrthoDB" id="304960at2157"/>
<evidence type="ECO:0000313" key="2">
    <source>
        <dbReference type="Proteomes" id="UP000428325"/>
    </source>
</evidence>
<dbReference type="KEGG" id="hra:EI982_13150"/>
<dbReference type="GeneID" id="43370507"/>
<dbReference type="RefSeq" id="WP_157690131.1">
    <property type="nucleotide sequence ID" value="NZ_CP034345.1"/>
</dbReference>
<dbReference type="PROSITE" id="PS51257">
    <property type="entry name" value="PROKAR_LIPOPROTEIN"/>
    <property type="match status" value="1"/>
</dbReference>
<reference evidence="1 2" key="1">
    <citation type="submission" date="2018-12" db="EMBL/GenBank/DDBJ databases">
        <title>Complete genome sequence of Haloplanus rallus MBLA0036.</title>
        <authorList>
            <person name="Nam Y.-d."/>
            <person name="Kang J."/>
            <person name="Chung W.-H."/>
            <person name="Park Y.S."/>
        </authorList>
    </citation>
    <scope>NUCLEOTIDE SEQUENCE [LARGE SCALE GENOMIC DNA]</scope>
    <source>
        <strain evidence="1 2">MBLA0036</strain>
    </source>
</reference>
<dbReference type="Pfam" id="PF24381">
    <property type="entry name" value="DUF7537"/>
    <property type="match status" value="1"/>
</dbReference>
<proteinExistence type="predicted"/>
<accession>A0A6B9FB94</accession>
<dbReference type="EMBL" id="CP034345">
    <property type="protein sequence ID" value="QGX95671.1"/>
    <property type="molecule type" value="Genomic_DNA"/>
</dbReference>